<feature type="non-terminal residue" evidence="1">
    <location>
        <position position="35"/>
    </location>
</feature>
<evidence type="ECO:0000313" key="2">
    <source>
        <dbReference type="Proteomes" id="UP000259328"/>
    </source>
</evidence>
<reference evidence="2" key="1">
    <citation type="submission" date="2018-06" db="EMBL/GenBank/DDBJ databases">
        <authorList>
            <consortium name="Pathogen Informatics"/>
        </authorList>
    </citation>
    <scope>NUCLEOTIDE SEQUENCE [LARGE SCALE GENOMIC DNA]</scope>
    <source>
        <strain evidence="2">NCTC10124</strain>
    </source>
</reference>
<proteinExistence type="predicted"/>
<sequence length="35" mass="4052">MPRNIFLAKNFMDQEVSSSYNDGGGYYADFSVIEW</sequence>
<evidence type="ECO:0000313" key="1">
    <source>
        <dbReference type="EMBL" id="SYV93075.1"/>
    </source>
</evidence>
<dbReference type="EMBL" id="LS991953">
    <property type="protein sequence ID" value="SYV93075.1"/>
    <property type="molecule type" value="Genomic_DNA"/>
</dbReference>
<organism evidence="1 2">
    <name type="scientific">Mycoplasmopsis synoviae</name>
    <name type="common">Mycoplasma synoviae</name>
    <dbReference type="NCBI Taxonomy" id="2109"/>
    <lineage>
        <taxon>Bacteria</taxon>
        <taxon>Bacillati</taxon>
        <taxon>Mycoplasmatota</taxon>
        <taxon>Mycoplasmoidales</taxon>
        <taxon>Metamycoplasmataceae</taxon>
        <taxon>Mycoplasmopsis</taxon>
    </lineage>
</organism>
<name>A0A3B0PE04_MYCSY</name>
<dbReference type="AlphaFoldDB" id="A0A3B0PE04"/>
<protein>
    <submittedName>
        <fullName evidence="1">Uncharacterized protein</fullName>
    </submittedName>
</protein>
<gene>
    <name evidence="1" type="ORF">NCTC10124_00804</name>
</gene>
<accession>A0A3B0PE04</accession>
<dbReference type="Proteomes" id="UP000259328">
    <property type="component" value="Chromosome"/>
</dbReference>